<dbReference type="OrthoDB" id="63972at2759"/>
<feature type="compositionally biased region" description="Acidic residues" evidence="3">
    <location>
        <begin position="321"/>
        <end position="333"/>
    </location>
</feature>
<dbReference type="PANTHER" id="PTHR15377:SF3">
    <property type="entry name" value="WW DOMAIN-CONTAINING PROTEIN"/>
    <property type="match status" value="1"/>
</dbReference>
<keyword evidence="1" id="KW-0677">Repeat</keyword>
<feature type="region of interest" description="Disordered" evidence="3">
    <location>
        <begin position="577"/>
        <end position="658"/>
    </location>
</feature>
<feature type="compositionally biased region" description="Basic and acidic residues" evidence="3">
    <location>
        <begin position="586"/>
        <end position="610"/>
    </location>
</feature>
<name>A0A4U8UM18_STECR</name>
<dbReference type="Proteomes" id="UP000298663">
    <property type="component" value="Unassembled WGS sequence"/>
</dbReference>
<organism evidence="6 7">
    <name type="scientific">Steinernema carpocapsae</name>
    <name type="common">Entomopathogenic nematode</name>
    <dbReference type="NCBI Taxonomy" id="34508"/>
    <lineage>
        <taxon>Eukaryota</taxon>
        <taxon>Metazoa</taxon>
        <taxon>Ecdysozoa</taxon>
        <taxon>Nematoda</taxon>
        <taxon>Chromadorea</taxon>
        <taxon>Rhabditida</taxon>
        <taxon>Tylenchina</taxon>
        <taxon>Panagrolaimomorpha</taxon>
        <taxon>Strongyloidoidea</taxon>
        <taxon>Steinernematidae</taxon>
        <taxon>Steinernema</taxon>
    </lineage>
</organism>
<evidence type="ECO:0000313" key="6">
    <source>
        <dbReference type="EMBL" id="TMS34110.1"/>
    </source>
</evidence>
<dbReference type="GO" id="GO:0005634">
    <property type="term" value="C:nucleus"/>
    <property type="evidence" value="ECO:0007669"/>
    <property type="project" value="TreeGrafter"/>
</dbReference>
<dbReference type="Pfam" id="PF23517">
    <property type="entry name" value="WW_TCERG1"/>
    <property type="match status" value="1"/>
</dbReference>
<dbReference type="PROSITE" id="PS51676">
    <property type="entry name" value="FF"/>
    <property type="match status" value="4"/>
</dbReference>
<dbReference type="SUPFAM" id="SSF51045">
    <property type="entry name" value="WW domain"/>
    <property type="match status" value="3"/>
</dbReference>
<dbReference type="STRING" id="34508.A0A4U8UM18"/>
<dbReference type="PROSITE" id="PS01159">
    <property type="entry name" value="WW_DOMAIN_1"/>
    <property type="match status" value="1"/>
</dbReference>
<dbReference type="Pfam" id="PF01846">
    <property type="entry name" value="FF"/>
    <property type="match status" value="6"/>
</dbReference>
<accession>A0A4U8UM18</accession>
<dbReference type="Gene3D" id="1.10.10.440">
    <property type="entry name" value="FF domain"/>
    <property type="match status" value="6"/>
</dbReference>
<dbReference type="PANTHER" id="PTHR15377">
    <property type="entry name" value="TRANSCRIPTION ELONGATION REGULATOR 1"/>
    <property type="match status" value="1"/>
</dbReference>
<comment type="caution">
    <text evidence="6">The sequence shown here is derived from an EMBL/GenBank/DDBJ whole genome shotgun (WGS) entry which is preliminary data.</text>
</comment>
<dbReference type="FunFam" id="1.10.10.440:FF:000008">
    <property type="entry name" value="Transcription elongation regulator 1 (CA150)"/>
    <property type="match status" value="1"/>
</dbReference>
<protein>
    <recommendedName>
        <fullName evidence="8">Transcription elongation regulator 1</fullName>
    </recommendedName>
</protein>
<dbReference type="AlphaFoldDB" id="A0A4U8UM18"/>
<feature type="domain" description="WW" evidence="4">
    <location>
        <begin position="248"/>
        <end position="277"/>
    </location>
</feature>
<dbReference type="Pfam" id="PF00397">
    <property type="entry name" value="WW"/>
    <property type="match status" value="2"/>
</dbReference>
<evidence type="ECO:0008006" key="8">
    <source>
        <dbReference type="Google" id="ProtNLM"/>
    </source>
</evidence>
<sequence length="868" mass="100077">MPIIQSGTFFNNGTEARPRGPPPRGPVPLRGLNPMPMGQTSHFGSYSSGTAVNRVGAYSNDQQMPAFRAFMQMSMSQPPMDPSAQMFPAMLRKVANLKEGEDLWVSAMSPEGKEYYYKTITRETVWEKPKNAVIVDQRRLTELIDKANEEVRKDMAGKANGKTITGSPWTEYPSPDGRKYYYNMLTQETTWEKPKELQEPKERKRPSTVTSSPVAVRERESSPEKHQAPQHASIDASRPVSSNAVAGTPWCVVWTGDSKVFFFNPTTRISVWERPPELYNRPDVDLLISKPPVKKVPKVSNGEFVPAPEPMVIQANTADSDVEMAEASDEEEFVPPPPKRNRKDSRLSPAPSKNSSGRSTPQTEKPVDPAVQAELEAQRERQERPVEERLRIFRELLVEKDVSTNSTFEKELSKIVFDKRYLLLSATERRAAFDSFVKEKAELERADRKRKVKECKDRFRELLEEAKLRSSSSFSSFARTYGRDERFKSVEKMRDREDLFNEYTHDLEKAEREAKKAKKTKAREAFLALINEAHDKAGFGRSMKWSTLKKALEDDDRYSSKYLSSDTKEDIFKKFLADLPTEQTSDTERADSEGPVSEKKGEKGDEKSISEEASEDAAGDDKNQSAIEAALESRKKAVEAEMDETMKERNRESERHKIQEHEQNYKTLLVDHVRSADASWRETRKLLRKDPRYKDTELLDRDAKEKLFDEHVCTLESKKRDAFFQLLDETEGIHFKLSWRDARRIMGKDKRFSKYDLRDRGVEDDFRDWRDENKEECRKNFQSLLKETKIITYKSSDLVQESEQHLKDILAVLENDKRYLVMDAIPNEREKMLEKYMKELANQGPPPPPTQQESERERKRKGAIATNP</sequence>
<dbReference type="FunFam" id="2.20.70.10:FF:000049">
    <property type="entry name" value="Transcription elongation regulator 1-like"/>
    <property type="match status" value="1"/>
</dbReference>
<feature type="compositionally biased region" description="Polar residues" evidence="3">
    <location>
        <begin position="1"/>
        <end position="14"/>
    </location>
</feature>
<feature type="compositionally biased region" description="Polar residues" evidence="3">
    <location>
        <begin position="351"/>
        <end position="363"/>
    </location>
</feature>
<feature type="domain" description="WW" evidence="4">
    <location>
        <begin position="104"/>
        <end position="131"/>
    </location>
</feature>
<proteinExistence type="predicted"/>
<feature type="domain" description="FF" evidence="5">
    <location>
        <begin position="384"/>
        <end position="439"/>
    </location>
</feature>
<dbReference type="InterPro" id="IPR001202">
    <property type="entry name" value="WW_dom"/>
</dbReference>
<gene>
    <name evidence="6" type="ORF">L596_001760</name>
</gene>
<feature type="compositionally biased region" description="Basic and acidic residues" evidence="3">
    <location>
        <begin position="216"/>
        <end position="227"/>
    </location>
</feature>
<dbReference type="InterPro" id="IPR036517">
    <property type="entry name" value="FF_domain_sf"/>
</dbReference>
<keyword evidence="7" id="KW-1185">Reference proteome</keyword>
<feature type="region of interest" description="Disordered" evidence="3">
    <location>
        <begin position="1"/>
        <end position="46"/>
    </location>
</feature>
<evidence type="ECO:0000256" key="2">
    <source>
        <dbReference type="SAM" id="Coils"/>
    </source>
</evidence>
<feature type="compositionally biased region" description="Basic and acidic residues" evidence="3">
    <location>
        <begin position="191"/>
        <end position="202"/>
    </location>
</feature>
<feature type="coiled-coil region" evidence="2">
    <location>
        <begin position="493"/>
        <end position="520"/>
    </location>
</feature>
<dbReference type="PROSITE" id="PS50020">
    <property type="entry name" value="WW_DOMAIN_2"/>
    <property type="match status" value="3"/>
</dbReference>
<dbReference type="Gene3D" id="2.20.70.10">
    <property type="match status" value="3"/>
</dbReference>
<dbReference type="InterPro" id="IPR036020">
    <property type="entry name" value="WW_dom_sf"/>
</dbReference>
<feature type="domain" description="FF" evidence="5">
    <location>
        <begin position="774"/>
        <end position="839"/>
    </location>
</feature>
<dbReference type="EMBL" id="AZBU02000001">
    <property type="protein sequence ID" value="TMS34110.1"/>
    <property type="molecule type" value="Genomic_DNA"/>
</dbReference>
<dbReference type="SUPFAM" id="SSF81698">
    <property type="entry name" value="FF domain"/>
    <property type="match status" value="6"/>
</dbReference>
<evidence type="ECO:0000259" key="4">
    <source>
        <dbReference type="PROSITE" id="PS50020"/>
    </source>
</evidence>
<feature type="region of interest" description="Disordered" evidence="3">
    <location>
        <begin position="835"/>
        <end position="868"/>
    </location>
</feature>
<dbReference type="SMART" id="SM00456">
    <property type="entry name" value="WW"/>
    <property type="match status" value="3"/>
</dbReference>
<dbReference type="InterPro" id="IPR045148">
    <property type="entry name" value="TCRG1-like"/>
</dbReference>
<evidence type="ECO:0000256" key="1">
    <source>
        <dbReference type="ARBA" id="ARBA00022737"/>
    </source>
</evidence>
<evidence type="ECO:0000313" key="7">
    <source>
        <dbReference type="Proteomes" id="UP000298663"/>
    </source>
</evidence>
<dbReference type="InterPro" id="IPR057565">
    <property type="entry name" value="WW_TCRG1_3rd"/>
</dbReference>
<feature type="region of interest" description="Disordered" evidence="3">
    <location>
        <begin position="191"/>
        <end position="242"/>
    </location>
</feature>
<dbReference type="InterPro" id="IPR002713">
    <property type="entry name" value="FF_domain"/>
</dbReference>
<feature type="region of interest" description="Disordered" evidence="3">
    <location>
        <begin position="321"/>
        <end position="369"/>
    </location>
</feature>
<feature type="domain" description="FF" evidence="5">
    <location>
        <begin position="658"/>
        <end position="714"/>
    </location>
</feature>
<feature type="compositionally biased region" description="Basic and acidic residues" evidence="3">
    <location>
        <begin position="631"/>
        <end position="658"/>
    </location>
</feature>
<evidence type="ECO:0000259" key="5">
    <source>
        <dbReference type="PROSITE" id="PS51676"/>
    </source>
</evidence>
<reference evidence="6 7" key="1">
    <citation type="journal article" date="2015" name="Genome Biol.">
        <title>Comparative genomics of Steinernema reveals deeply conserved gene regulatory networks.</title>
        <authorList>
            <person name="Dillman A.R."/>
            <person name="Macchietto M."/>
            <person name="Porter C.F."/>
            <person name="Rogers A."/>
            <person name="Williams B."/>
            <person name="Antoshechkin I."/>
            <person name="Lee M.M."/>
            <person name="Goodwin Z."/>
            <person name="Lu X."/>
            <person name="Lewis E.E."/>
            <person name="Goodrich-Blair H."/>
            <person name="Stock S.P."/>
            <person name="Adams B.J."/>
            <person name="Sternberg P.W."/>
            <person name="Mortazavi A."/>
        </authorList>
    </citation>
    <scope>NUCLEOTIDE SEQUENCE [LARGE SCALE GENOMIC DNA]</scope>
    <source>
        <strain evidence="6 7">ALL</strain>
    </source>
</reference>
<dbReference type="SMART" id="SM00441">
    <property type="entry name" value="FF"/>
    <property type="match status" value="6"/>
</dbReference>
<keyword evidence="2" id="KW-0175">Coiled coil</keyword>
<dbReference type="GO" id="GO:0003712">
    <property type="term" value="F:transcription coregulator activity"/>
    <property type="evidence" value="ECO:0007669"/>
    <property type="project" value="TreeGrafter"/>
</dbReference>
<evidence type="ECO:0000256" key="3">
    <source>
        <dbReference type="SAM" id="MobiDB-lite"/>
    </source>
</evidence>
<feature type="domain" description="WW" evidence="4">
    <location>
        <begin position="163"/>
        <end position="196"/>
    </location>
</feature>
<dbReference type="CDD" id="cd00201">
    <property type="entry name" value="WW"/>
    <property type="match status" value="3"/>
</dbReference>
<dbReference type="GO" id="GO:0070063">
    <property type="term" value="F:RNA polymerase binding"/>
    <property type="evidence" value="ECO:0007669"/>
    <property type="project" value="InterPro"/>
</dbReference>
<reference evidence="6 7" key="2">
    <citation type="journal article" date="2019" name="G3 (Bethesda)">
        <title>Hybrid Assembly of the Genome of the Entomopathogenic Nematode Steinernema carpocapsae Identifies the X-Chromosome.</title>
        <authorList>
            <person name="Serra L."/>
            <person name="Macchietto M."/>
            <person name="Macias-Munoz A."/>
            <person name="McGill C.J."/>
            <person name="Rodriguez I.M."/>
            <person name="Rodriguez B."/>
            <person name="Murad R."/>
            <person name="Mortazavi A."/>
        </authorList>
    </citation>
    <scope>NUCLEOTIDE SEQUENCE [LARGE SCALE GENOMIC DNA]</scope>
    <source>
        <strain evidence="6 7">ALL</strain>
    </source>
</reference>
<feature type="domain" description="FF" evidence="5">
    <location>
        <begin position="451"/>
        <end position="506"/>
    </location>
</feature>